<keyword evidence="2" id="KW-0677">Repeat</keyword>
<reference evidence="5 7" key="2">
    <citation type="submission" date="2018-03" db="EMBL/GenBank/DDBJ databases">
        <authorList>
            <person name="Fogelqvist J."/>
        </authorList>
    </citation>
    <scope>NUCLEOTIDE SEQUENCE [LARGE SCALE GENOMIC DNA]</scope>
</reference>
<dbReference type="STRING" id="37360.A0A0G4IYE8"/>
<dbReference type="AlphaFoldDB" id="A0A0G4IYE8"/>
<evidence type="ECO:0000313" key="4">
    <source>
        <dbReference type="EMBL" id="CEP00104.1"/>
    </source>
</evidence>
<dbReference type="PANTHER" id="PTHR46652">
    <property type="entry name" value="LEUCINE-RICH REPEAT AND IQ DOMAIN-CONTAINING PROTEIN 1-RELATED"/>
    <property type="match status" value="1"/>
</dbReference>
<keyword evidence="1" id="KW-0433">Leucine-rich repeat</keyword>
<dbReference type="EMBL" id="CDSF01000097">
    <property type="protein sequence ID" value="CEP00104.1"/>
    <property type="molecule type" value="Genomic_DNA"/>
</dbReference>
<feature type="chain" id="PRO_5035990802" evidence="3">
    <location>
        <begin position="20"/>
        <end position="339"/>
    </location>
</feature>
<evidence type="ECO:0000256" key="2">
    <source>
        <dbReference type="ARBA" id="ARBA00022737"/>
    </source>
</evidence>
<dbReference type="Proteomes" id="UP000039324">
    <property type="component" value="Unassembled WGS sequence"/>
</dbReference>
<evidence type="ECO:0000313" key="6">
    <source>
        <dbReference type="Proteomes" id="UP000039324"/>
    </source>
</evidence>
<dbReference type="PANTHER" id="PTHR46652:SF8">
    <property type="entry name" value="LEUCINE RICH REPEAT CONTAINING 23"/>
    <property type="match status" value="1"/>
</dbReference>
<gene>
    <name evidence="4" type="ORF">PBRA_007838</name>
    <name evidence="5" type="ORF">PLBR_LOCUS7443</name>
</gene>
<protein>
    <submittedName>
        <fullName evidence="4">Uncharacterized protein</fullName>
    </submittedName>
</protein>
<evidence type="ECO:0000256" key="3">
    <source>
        <dbReference type="SAM" id="SignalP"/>
    </source>
</evidence>
<dbReference type="InterPro" id="IPR001611">
    <property type="entry name" value="Leu-rich_rpt"/>
</dbReference>
<feature type="signal peptide" evidence="3">
    <location>
        <begin position="1"/>
        <end position="19"/>
    </location>
</feature>
<dbReference type="EMBL" id="OVEO01000013">
    <property type="protein sequence ID" value="SPR00228.1"/>
    <property type="molecule type" value="Genomic_DNA"/>
</dbReference>
<dbReference type="InterPro" id="IPR032675">
    <property type="entry name" value="LRR_dom_sf"/>
</dbReference>
<evidence type="ECO:0000313" key="7">
    <source>
        <dbReference type="Proteomes" id="UP000290189"/>
    </source>
</evidence>
<dbReference type="SUPFAM" id="SSF52058">
    <property type="entry name" value="L domain-like"/>
    <property type="match status" value="1"/>
</dbReference>
<sequence>MEAATFAPVLVVLAALAGADHFQFGVGQRERYVERACRGAGSSMTSVTVTSCTQLNALGKHIKQVPNLVSIIFIGEWTPKCSVRNVGPLIHKIDASRTPTSDISALLHLPDLVDLDLSHSHVSGSVDVAKLSSLVQLDLSHTAITSLTGLGDLKNVDYLDASYTPLTSVSGLDQLDRLVVLDLSHTKLRFLRRVETLPNLAYVDLSHTRLRSASGLLSEAHLLSFLNLDETSIPERDTVPPGAGAPQTLKGDLELEILAMEALDVSGGAMVTKWHALLNESKRVLDDCESGVFLKEVEDSGSYENKADMTEQARRDNDARARKALVMIKECYLHLLDDN</sequence>
<proteinExistence type="predicted"/>
<evidence type="ECO:0000256" key="1">
    <source>
        <dbReference type="ARBA" id="ARBA00022614"/>
    </source>
</evidence>
<organism evidence="4 6">
    <name type="scientific">Plasmodiophora brassicae</name>
    <name type="common">Clubroot disease agent</name>
    <dbReference type="NCBI Taxonomy" id="37360"/>
    <lineage>
        <taxon>Eukaryota</taxon>
        <taxon>Sar</taxon>
        <taxon>Rhizaria</taxon>
        <taxon>Endomyxa</taxon>
        <taxon>Phytomyxea</taxon>
        <taxon>Plasmodiophorida</taxon>
        <taxon>Plasmodiophoridae</taxon>
        <taxon>Plasmodiophora</taxon>
    </lineage>
</organism>
<name>A0A0G4IYE8_PLABS</name>
<dbReference type="InterPro" id="IPR050836">
    <property type="entry name" value="SDS22/Internalin_LRR"/>
</dbReference>
<dbReference type="Gene3D" id="3.80.10.10">
    <property type="entry name" value="Ribonuclease Inhibitor"/>
    <property type="match status" value="1"/>
</dbReference>
<keyword evidence="6" id="KW-1185">Reference proteome</keyword>
<dbReference type="OrthoDB" id="1517790at2759"/>
<keyword evidence="3" id="KW-0732">Signal</keyword>
<geneLocation type="mitochondrion" evidence="5"/>
<evidence type="ECO:0000313" key="5">
    <source>
        <dbReference type="EMBL" id="SPR00228.1"/>
    </source>
</evidence>
<reference evidence="4 6" key="1">
    <citation type="submission" date="2015-02" db="EMBL/GenBank/DDBJ databases">
        <authorList>
            <person name="Chooi Y.-H."/>
        </authorList>
    </citation>
    <scope>NUCLEOTIDE SEQUENCE [LARGE SCALE GENOMIC DNA]</scope>
    <source>
        <strain evidence="4">E3</strain>
    </source>
</reference>
<dbReference type="Proteomes" id="UP000290189">
    <property type="component" value="Unassembled WGS sequence"/>
</dbReference>
<keyword evidence="5" id="KW-0496">Mitochondrion</keyword>
<dbReference type="PROSITE" id="PS51450">
    <property type="entry name" value="LRR"/>
    <property type="match status" value="1"/>
</dbReference>
<accession>A0A0G4IYE8</accession>